<evidence type="ECO:0000256" key="2">
    <source>
        <dbReference type="ARBA" id="ARBA00023136"/>
    </source>
</evidence>
<organism evidence="5 6">
    <name type="scientific">Roseivivax halotolerans</name>
    <dbReference type="NCBI Taxonomy" id="93684"/>
    <lineage>
        <taxon>Bacteria</taxon>
        <taxon>Pseudomonadati</taxon>
        <taxon>Pseudomonadota</taxon>
        <taxon>Alphaproteobacteria</taxon>
        <taxon>Rhodobacterales</taxon>
        <taxon>Roseobacteraceae</taxon>
        <taxon>Roseivivax</taxon>
    </lineage>
</organism>
<evidence type="ECO:0000313" key="6">
    <source>
        <dbReference type="Proteomes" id="UP000243106"/>
    </source>
</evidence>
<dbReference type="InterPro" id="IPR037873">
    <property type="entry name" value="BamE-like"/>
</dbReference>
<dbReference type="AlphaFoldDB" id="A0A1I5ZD52"/>
<accession>A0A1I5ZD52</accession>
<protein>
    <submittedName>
        <fullName evidence="5">Outer membrane protein assembly factor BamE, lipoprotein component of the BamABCDE complex</fullName>
    </submittedName>
</protein>
<feature type="signal peptide" evidence="3">
    <location>
        <begin position="1"/>
        <end position="24"/>
    </location>
</feature>
<evidence type="ECO:0000313" key="5">
    <source>
        <dbReference type="EMBL" id="SFQ54409.1"/>
    </source>
</evidence>
<dbReference type="Proteomes" id="UP000243106">
    <property type="component" value="Unassembled WGS sequence"/>
</dbReference>
<dbReference type="GO" id="GO:0019867">
    <property type="term" value="C:outer membrane"/>
    <property type="evidence" value="ECO:0007669"/>
    <property type="project" value="InterPro"/>
</dbReference>
<evidence type="ECO:0000256" key="3">
    <source>
        <dbReference type="SAM" id="SignalP"/>
    </source>
</evidence>
<reference evidence="6" key="1">
    <citation type="submission" date="2016-10" db="EMBL/GenBank/DDBJ databases">
        <authorList>
            <person name="Varghese N."/>
            <person name="Submissions S."/>
        </authorList>
    </citation>
    <scope>NUCLEOTIDE SEQUENCE [LARGE SCALE GENOMIC DNA]</scope>
    <source>
        <strain evidence="6">JCM 10271</strain>
    </source>
</reference>
<dbReference type="Gene3D" id="3.30.1450.10">
    <property type="match status" value="1"/>
</dbReference>
<dbReference type="InterPro" id="IPR007450">
    <property type="entry name" value="BamE_dom"/>
</dbReference>
<keyword evidence="6" id="KW-1185">Reference proteome</keyword>
<dbReference type="EMBL" id="FOXV01000009">
    <property type="protein sequence ID" value="SFQ54409.1"/>
    <property type="molecule type" value="Genomic_DNA"/>
</dbReference>
<feature type="chain" id="PRO_5017409472" evidence="3">
    <location>
        <begin position="25"/>
        <end position="155"/>
    </location>
</feature>
<keyword evidence="1 3" id="KW-0732">Signal</keyword>
<gene>
    <name evidence="5" type="ORF">SAMN05421853_10933</name>
</gene>
<keyword evidence="5" id="KW-0449">Lipoprotein</keyword>
<evidence type="ECO:0000256" key="1">
    <source>
        <dbReference type="ARBA" id="ARBA00022729"/>
    </source>
</evidence>
<feature type="domain" description="Outer membrane protein assembly factor BamE" evidence="4">
    <location>
        <begin position="34"/>
        <end position="109"/>
    </location>
</feature>
<name>A0A1I5ZD52_9RHOB</name>
<evidence type="ECO:0000259" key="4">
    <source>
        <dbReference type="Pfam" id="PF04355"/>
    </source>
</evidence>
<dbReference type="STRING" id="93684.SAMN05421853_10933"/>
<sequence>MTGSQSRARRTAFLLCAGAATWLAACTADFRNHGYVPPEEDLQAIVPGIDTRATVEETVGVPTASGVLSDSAYYWVGSTMRHFAWQKPEVVEREVVAISFTQDGVVSNIERYGLEAGRVVPISRRVTDTAGGDIGFIRKLFGNIGSLNPAGLIGE</sequence>
<dbReference type="RefSeq" id="WP_093013036.1">
    <property type="nucleotide sequence ID" value="NZ_FOXV01000009.1"/>
</dbReference>
<keyword evidence="2" id="KW-0472">Membrane</keyword>
<dbReference type="Pfam" id="PF04355">
    <property type="entry name" value="BamE"/>
    <property type="match status" value="1"/>
</dbReference>
<proteinExistence type="predicted"/>
<dbReference type="PROSITE" id="PS51257">
    <property type="entry name" value="PROKAR_LIPOPROTEIN"/>
    <property type="match status" value="1"/>
</dbReference>